<evidence type="ECO:0000256" key="3">
    <source>
        <dbReference type="ARBA" id="ARBA00022989"/>
    </source>
</evidence>
<name>A0A6J7DT26_9ZZZZ</name>
<evidence type="ECO:0000256" key="4">
    <source>
        <dbReference type="ARBA" id="ARBA00023136"/>
    </source>
</evidence>
<dbReference type="EMBL" id="CAFBLU010000012">
    <property type="protein sequence ID" value="CAB4873747.1"/>
    <property type="molecule type" value="Genomic_DNA"/>
</dbReference>
<accession>A0A6J7DT26</accession>
<dbReference type="PANTHER" id="PTHR31310:SF7">
    <property type="entry name" value="PA-PHOSPHATASE RELATED-FAMILY PROTEIN DDB_G0268928"/>
    <property type="match status" value="1"/>
</dbReference>
<dbReference type="Pfam" id="PF14378">
    <property type="entry name" value="PAP2_3"/>
    <property type="match status" value="1"/>
</dbReference>
<feature type="transmembrane region" description="Helical" evidence="5">
    <location>
        <begin position="30"/>
        <end position="50"/>
    </location>
</feature>
<dbReference type="Gene3D" id="1.20.144.10">
    <property type="entry name" value="Phosphatidic acid phosphatase type 2/haloperoxidase"/>
    <property type="match status" value="1"/>
</dbReference>
<comment type="subcellular location">
    <subcellularLocation>
        <location evidence="1">Membrane</location>
        <topology evidence="1">Multi-pass membrane protein</topology>
    </subcellularLocation>
</comment>
<feature type="domain" description="Inositolphosphotransferase Aur1/Ipt1" evidence="6">
    <location>
        <begin position="130"/>
        <end position="281"/>
    </location>
</feature>
<reference evidence="7" key="1">
    <citation type="submission" date="2020-05" db="EMBL/GenBank/DDBJ databases">
        <authorList>
            <person name="Chiriac C."/>
            <person name="Salcher M."/>
            <person name="Ghai R."/>
            <person name="Kavagutti S V."/>
        </authorList>
    </citation>
    <scope>NUCLEOTIDE SEQUENCE</scope>
</reference>
<keyword evidence="4 5" id="KW-0472">Membrane</keyword>
<dbReference type="CDD" id="cd03386">
    <property type="entry name" value="PAP2_Aur1_like"/>
    <property type="match status" value="1"/>
</dbReference>
<dbReference type="InterPro" id="IPR052185">
    <property type="entry name" value="IPC_Synthase-Related"/>
</dbReference>
<protein>
    <submittedName>
        <fullName evidence="7">Unannotated protein</fullName>
    </submittedName>
</protein>
<evidence type="ECO:0000256" key="2">
    <source>
        <dbReference type="ARBA" id="ARBA00022692"/>
    </source>
</evidence>
<dbReference type="GO" id="GO:0016020">
    <property type="term" value="C:membrane"/>
    <property type="evidence" value="ECO:0007669"/>
    <property type="project" value="UniProtKB-SubCell"/>
</dbReference>
<evidence type="ECO:0000256" key="5">
    <source>
        <dbReference type="SAM" id="Phobius"/>
    </source>
</evidence>
<evidence type="ECO:0000313" key="7">
    <source>
        <dbReference type="EMBL" id="CAB4873747.1"/>
    </source>
</evidence>
<evidence type="ECO:0000256" key="1">
    <source>
        <dbReference type="ARBA" id="ARBA00004141"/>
    </source>
</evidence>
<gene>
    <name evidence="7" type="ORF">UFOPK3444_00885</name>
</gene>
<proteinExistence type="predicted"/>
<keyword evidence="3 5" id="KW-1133">Transmembrane helix</keyword>
<evidence type="ECO:0000259" key="6">
    <source>
        <dbReference type="Pfam" id="PF14378"/>
    </source>
</evidence>
<sequence length="312" mass="33903">MRKGTLIRSLAWGAVVAGAAAPVLRRRLRLHPAVTIATAAAAPLGLAVALPKSRTRDVGICALQMWAYIAAYEMPNDQPGELAERVHIDYPVEIDKMIGLGSAPTHRFQSLFAHPGEIQGYEKVLVWAHWAWFTVPHGTAVYVLMRRRDMFPKAAFMTYAVFDIGALIYWLAPTAPPWYAAEQGRFDDGQTPRIRRMMIEYGAQFWKDHWGPLYSSLAGNPFAAMPSLHFATSVMAAKILRRTGKVAGAIGWGYTGTLGVALVYLGEHYVIDLIAGAALAEGVWRIAGPLAPVGQSIGAAVNGLQRRAAANG</sequence>
<feature type="transmembrane region" description="Helical" evidence="5">
    <location>
        <begin position="154"/>
        <end position="172"/>
    </location>
</feature>
<dbReference type="PANTHER" id="PTHR31310">
    <property type="match status" value="1"/>
</dbReference>
<dbReference type="AlphaFoldDB" id="A0A6J7DT26"/>
<dbReference type="InterPro" id="IPR026841">
    <property type="entry name" value="Aur1/Ipt1"/>
</dbReference>
<organism evidence="7">
    <name type="scientific">freshwater metagenome</name>
    <dbReference type="NCBI Taxonomy" id="449393"/>
    <lineage>
        <taxon>unclassified sequences</taxon>
        <taxon>metagenomes</taxon>
        <taxon>ecological metagenomes</taxon>
    </lineage>
</organism>
<feature type="transmembrane region" description="Helical" evidence="5">
    <location>
        <begin position="222"/>
        <end position="240"/>
    </location>
</feature>
<keyword evidence="2 5" id="KW-0812">Transmembrane</keyword>